<name>A0A292YKH5_9BACL</name>
<dbReference type="InterPro" id="IPR028082">
    <property type="entry name" value="Peripla_BP_I"/>
</dbReference>
<feature type="domain" description="Leucine-binding protein" evidence="3">
    <location>
        <begin position="2"/>
        <end position="311"/>
    </location>
</feature>
<dbReference type="InterPro" id="IPR028081">
    <property type="entry name" value="Leu-bd"/>
</dbReference>
<protein>
    <submittedName>
        <fullName evidence="4">ABC transporter substrate-binding protein</fullName>
    </submittedName>
</protein>
<evidence type="ECO:0000313" key="5">
    <source>
        <dbReference type="Proteomes" id="UP000217785"/>
    </source>
</evidence>
<dbReference type="AlphaFoldDB" id="A0A292YKH5"/>
<reference evidence="5" key="1">
    <citation type="submission" date="2017-07" db="EMBL/GenBank/DDBJ databases">
        <title>Draft genome sequence of Effusibacillus lacus strain skLN1.</title>
        <authorList>
            <person name="Watanabe M."/>
            <person name="Kojima H."/>
            <person name="Fukui M."/>
        </authorList>
    </citation>
    <scope>NUCLEOTIDE SEQUENCE [LARGE SCALE GENOMIC DNA]</scope>
    <source>
        <strain evidence="5">skLN1</strain>
    </source>
</reference>
<evidence type="ECO:0000313" key="4">
    <source>
        <dbReference type="EMBL" id="GAX89263.1"/>
    </source>
</evidence>
<dbReference type="EMBL" id="BDUF01000018">
    <property type="protein sequence ID" value="GAX89263.1"/>
    <property type="molecule type" value="Genomic_DNA"/>
</dbReference>
<comment type="similarity">
    <text evidence="1">Belongs to the leucine-binding protein family.</text>
</comment>
<dbReference type="Pfam" id="PF13458">
    <property type="entry name" value="Peripla_BP_6"/>
    <property type="match status" value="1"/>
</dbReference>
<evidence type="ECO:0000256" key="1">
    <source>
        <dbReference type="ARBA" id="ARBA00010062"/>
    </source>
</evidence>
<proteinExistence type="inferred from homology"/>
<dbReference type="CDD" id="cd06340">
    <property type="entry name" value="PBP1_ABC_ligand_binding-like"/>
    <property type="match status" value="1"/>
</dbReference>
<sequence length="364" mass="40103">MSKRAMELAVEEINAKGGIKSLNGAKLQLVFADSQGKPQVGVSEAERLLTQEKVTLLTGSYQSGVTLPASEVAERYKKVWFASVPSDDSITSRGFKYVFRLADTSAMRVDSQVKFLEDLKKRFSSEIKTAALVYENTSYGQSVAKAWKEKLPKAGYQIVLDEAYDKGASDLTPVVNKVKSASPDVVLLTSYVADATLLVKGFHQQKVTPKAFIGTSGGYADPEFIKNAGEAALNIFDVAAWEVDVNRPFSKETDKKFFEKHKVHMNGEAVKEYAGIYVIADALERAKSTDSEKLREALASTNITEGPTQMYTNKIHFDKTGTLPDPGLVMVQFQKVDGKVERVTVWPKEDARSGSKIVFPYQAQ</sequence>
<accession>A0A292YKH5</accession>
<keyword evidence="2" id="KW-0732">Signal</keyword>
<gene>
    <name evidence="4" type="ORF">EFBL_0881</name>
</gene>
<organism evidence="4 5">
    <name type="scientific">Effusibacillus lacus</name>
    <dbReference type="NCBI Taxonomy" id="1348429"/>
    <lineage>
        <taxon>Bacteria</taxon>
        <taxon>Bacillati</taxon>
        <taxon>Bacillota</taxon>
        <taxon>Bacilli</taxon>
        <taxon>Bacillales</taxon>
        <taxon>Alicyclobacillaceae</taxon>
        <taxon>Effusibacillus</taxon>
    </lineage>
</organism>
<dbReference type="Gene3D" id="3.40.50.2300">
    <property type="match status" value="2"/>
</dbReference>
<dbReference type="PANTHER" id="PTHR30483">
    <property type="entry name" value="LEUCINE-SPECIFIC-BINDING PROTEIN"/>
    <property type="match status" value="1"/>
</dbReference>
<evidence type="ECO:0000256" key="2">
    <source>
        <dbReference type="ARBA" id="ARBA00022729"/>
    </source>
</evidence>
<keyword evidence="5" id="KW-1185">Reference proteome</keyword>
<evidence type="ECO:0000259" key="3">
    <source>
        <dbReference type="Pfam" id="PF13458"/>
    </source>
</evidence>
<dbReference type="PANTHER" id="PTHR30483:SF37">
    <property type="entry name" value="ABC TRANSPORTER SUBSTRATE-BINDING PROTEIN"/>
    <property type="match status" value="1"/>
</dbReference>
<dbReference type="Proteomes" id="UP000217785">
    <property type="component" value="Unassembled WGS sequence"/>
</dbReference>
<dbReference type="InterPro" id="IPR051010">
    <property type="entry name" value="BCAA_transport"/>
</dbReference>
<comment type="caution">
    <text evidence="4">The sequence shown here is derived from an EMBL/GenBank/DDBJ whole genome shotgun (WGS) entry which is preliminary data.</text>
</comment>
<dbReference type="SUPFAM" id="SSF53822">
    <property type="entry name" value="Periplasmic binding protein-like I"/>
    <property type="match status" value="1"/>
</dbReference>